<evidence type="ECO:0000313" key="3">
    <source>
        <dbReference type="Proteomes" id="UP000250462"/>
    </source>
</evidence>
<reference evidence="2 3" key="1">
    <citation type="submission" date="2018-06" db="EMBL/GenBank/DDBJ databases">
        <title>Phytoactinopolyspora halophila sp. nov., a novel halophilic actinomycete isolated from a saline soil in China.</title>
        <authorList>
            <person name="Tang S.-K."/>
        </authorList>
    </citation>
    <scope>NUCLEOTIDE SEQUENCE [LARGE SCALE GENOMIC DNA]</scope>
    <source>
        <strain evidence="2 3">YIM 96934</strain>
    </source>
</reference>
<keyword evidence="3" id="KW-1185">Reference proteome</keyword>
<protein>
    <submittedName>
        <fullName evidence="2">Uncharacterized protein</fullName>
    </submittedName>
</protein>
<evidence type="ECO:0000256" key="1">
    <source>
        <dbReference type="SAM" id="MobiDB-lite"/>
    </source>
</evidence>
<accession>A0A329R090</accession>
<gene>
    <name evidence="2" type="ORF">DPM12_04205</name>
</gene>
<comment type="caution">
    <text evidence="2">The sequence shown here is derived from an EMBL/GenBank/DDBJ whole genome shotgun (WGS) entry which is preliminary data.</text>
</comment>
<name>A0A329R090_9ACTN</name>
<feature type="compositionally biased region" description="Acidic residues" evidence="1">
    <location>
        <begin position="74"/>
        <end position="92"/>
    </location>
</feature>
<proteinExistence type="predicted"/>
<dbReference type="Proteomes" id="UP000250462">
    <property type="component" value="Unassembled WGS sequence"/>
</dbReference>
<feature type="region of interest" description="Disordered" evidence="1">
    <location>
        <begin position="52"/>
        <end position="115"/>
    </location>
</feature>
<sequence>MNAIVAPYGLSRSLRVWRLFVKTGAVSRTYRAAGASAMIAVVLTGCGDDGTEPPGLDAVATETEQPASGGASPDDADSDDADSDNADPDDADRDTGDAASDDEEPPAGGETHEFPDAGLTIVEPDEIPEDAAAAVATYIEFYRGWRTSLREVEIDKAVEDFGTRQVVERMESSLDYQEENGIRFGGEFVVELTIEERGDHMVVLGGCADASDLTMIDDDGERPAVEPGEESTAPVHVELTNNGGVWLINRNDINEDERCED</sequence>
<evidence type="ECO:0000313" key="2">
    <source>
        <dbReference type="EMBL" id="RAW18040.1"/>
    </source>
</evidence>
<organism evidence="2 3">
    <name type="scientific">Phytoactinopolyspora halophila</name>
    <dbReference type="NCBI Taxonomy" id="1981511"/>
    <lineage>
        <taxon>Bacteria</taxon>
        <taxon>Bacillati</taxon>
        <taxon>Actinomycetota</taxon>
        <taxon>Actinomycetes</taxon>
        <taxon>Jiangellales</taxon>
        <taxon>Jiangellaceae</taxon>
        <taxon>Phytoactinopolyspora</taxon>
    </lineage>
</organism>
<dbReference type="EMBL" id="QMIG01000002">
    <property type="protein sequence ID" value="RAW18040.1"/>
    <property type="molecule type" value="Genomic_DNA"/>
</dbReference>
<dbReference type="AlphaFoldDB" id="A0A329R090"/>